<sequence length="72" mass="7810">MVSEGGMFRFADGVDKLLMLFRTLGCIGDGMMIPFTMLVLSGVINEYGSSSALISLSTDVVNKVQKVYTVVR</sequence>
<dbReference type="Proteomes" id="UP000593564">
    <property type="component" value="Unassembled WGS sequence"/>
</dbReference>
<keyword evidence="1" id="KW-0812">Transmembrane</keyword>
<evidence type="ECO:0000256" key="1">
    <source>
        <dbReference type="ARBA" id="ARBA00022692"/>
    </source>
</evidence>
<keyword evidence="2" id="KW-1133">Transmembrane helix</keyword>
<gene>
    <name evidence="4" type="ORF">HYC85_021191</name>
</gene>
<name>A0A7J7GKQ5_CAMSI</name>
<evidence type="ECO:0000256" key="3">
    <source>
        <dbReference type="ARBA" id="ARBA00023136"/>
    </source>
</evidence>
<dbReference type="InterPro" id="IPR036640">
    <property type="entry name" value="ABC1_TM_sf"/>
</dbReference>
<comment type="caution">
    <text evidence="4">The sequence shown here is derived from an EMBL/GenBank/DDBJ whole genome shotgun (WGS) entry which is preliminary data.</text>
</comment>
<evidence type="ECO:0000256" key="2">
    <source>
        <dbReference type="ARBA" id="ARBA00022989"/>
    </source>
</evidence>
<dbReference type="GO" id="GO:0016020">
    <property type="term" value="C:membrane"/>
    <property type="evidence" value="ECO:0007669"/>
    <property type="project" value="InterPro"/>
</dbReference>
<proteinExistence type="predicted"/>
<accession>A0A7J7GKQ5</accession>
<dbReference type="AlphaFoldDB" id="A0A7J7GKQ5"/>
<evidence type="ECO:0008006" key="6">
    <source>
        <dbReference type="Google" id="ProtNLM"/>
    </source>
</evidence>
<dbReference type="EMBL" id="JACBKZ010000010">
    <property type="protein sequence ID" value="KAF5940024.1"/>
    <property type="molecule type" value="Genomic_DNA"/>
</dbReference>
<protein>
    <recommendedName>
        <fullName evidence="6">ABC transmembrane type-1 domain-containing protein</fullName>
    </recommendedName>
</protein>
<dbReference type="Gene3D" id="1.20.1560.10">
    <property type="entry name" value="ABC transporter type 1, transmembrane domain"/>
    <property type="match status" value="1"/>
</dbReference>
<keyword evidence="3" id="KW-0472">Membrane</keyword>
<dbReference type="GO" id="GO:0005524">
    <property type="term" value="F:ATP binding"/>
    <property type="evidence" value="ECO:0007669"/>
    <property type="project" value="InterPro"/>
</dbReference>
<keyword evidence="5" id="KW-1185">Reference proteome</keyword>
<evidence type="ECO:0000313" key="5">
    <source>
        <dbReference type="Proteomes" id="UP000593564"/>
    </source>
</evidence>
<reference evidence="4 5" key="2">
    <citation type="submission" date="2020-07" db="EMBL/GenBank/DDBJ databases">
        <title>Genome assembly of wild tea tree DASZ reveals pedigree and selection history of tea varieties.</title>
        <authorList>
            <person name="Zhang W."/>
        </authorList>
    </citation>
    <scope>NUCLEOTIDE SEQUENCE [LARGE SCALE GENOMIC DNA]</scope>
    <source>
        <strain evidence="5">cv. G240</strain>
        <tissue evidence="4">Leaf</tissue>
    </source>
</reference>
<reference evidence="5" key="1">
    <citation type="journal article" date="2020" name="Nat. Commun.">
        <title>Genome assembly of wild tea tree DASZ reveals pedigree and selection history of tea varieties.</title>
        <authorList>
            <person name="Zhang W."/>
            <person name="Zhang Y."/>
            <person name="Qiu H."/>
            <person name="Guo Y."/>
            <person name="Wan H."/>
            <person name="Zhang X."/>
            <person name="Scossa F."/>
            <person name="Alseekh S."/>
            <person name="Zhang Q."/>
            <person name="Wang P."/>
            <person name="Xu L."/>
            <person name="Schmidt M.H."/>
            <person name="Jia X."/>
            <person name="Li D."/>
            <person name="Zhu A."/>
            <person name="Guo F."/>
            <person name="Chen W."/>
            <person name="Ni D."/>
            <person name="Usadel B."/>
            <person name="Fernie A.R."/>
            <person name="Wen W."/>
        </authorList>
    </citation>
    <scope>NUCLEOTIDE SEQUENCE [LARGE SCALE GENOMIC DNA]</scope>
    <source>
        <strain evidence="5">cv. G240</strain>
    </source>
</reference>
<evidence type="ECO:0000313" key="4">
    <source>
        <dbReference type="EMBL" id="KAF5940024.1"/>
    </source>
</evidence>
<organism evidence="4 5">
    <name type="scientific">Camellia sinensis</name>
    <name type="common">Tea plant</name>
    <name type="synonym">Thea sinensis</name>
    <dbReference type="NCBI Taxonomy" id="4442"/>
    <lineage>
        <taxon>Eukaryota</taxon>
        <taxon>Viridiplantae</taxon>
        <taxon>Streptophyta</taxon>
        <taxon>Embryophyta</taxon>
        <taxon>Tracheophyta</taxon>
        <taxon>Spermatophyta</taxon>
        <taxon>Magnoliopsida</taxon>
        <taxon>eudicotyledons</taxon>
        <taxon>Gunneridae</taxon>
        <taxon>Pentapetalae</taxon>
        <taxon>asterids</taxon>
        <taxon>Ericales</taxon>
        <taxon>Theaceae</taxon>
        <taxon>Camellia</taxon>
    </lineage>
</organism>